<keyword evidence="3" id="KW-1185">Reference proteome</keyword>
<gene>
    <name evidence="2" type="ORF">E3E12_07770</name>
</gene>
<name>A0A4Y6U9E9_9PROT</name>
<evidence type="ECO:0000313" key="3">
    <source>
        <dbReference type="Proteomes" id="UP000318709"/>
    </source>
</evidence>
<evidence type="ECO:0000313" key="2">
    <source>
        <dbReference type="EMBL" id="QDH14093.1"/>
    </source>
</evidence>
<dbReference type="Proteomes" id="UP000318709">
    <property type="component" value="Chromosome"/>
</dbReference>
<dbReference type="AlphaFoldDB" id="A0A4Y6U9E9"/>
<dbReference type="PANTHER" id="PTHR43236:SF1">
    <property type="entry name" value="BLL7220 PROTEIN"/>
    <property type="match status" value="1"/>
</dbReference>
<dbReference type="PANTHER" id="PTHR43236">
    <property type="entry name" value="ANTITOXIN HIGA1"/>
    <property type="match status" value="1"/>
</dbReference>
<dbReference type="KEGG" id="swf:E3E12_07770"/>
<feature type="domain" description="IrrE N-terminal-like" evidence="1">
    <location>
        <begin position="53"/>
        <end position="154"/>
    </location>
</feature>
<dbReference type="OrthoDB" id="9794834at2"/>
<protein>
    <submittedName>
        <fullName evidence="2">ImmA/IrrE family metallo-endopeptidase</fullName>
    </submittedName>
</protein>
<dbReference type="InterPro" id="IPR052345">
    <property type="entry name" value="Rad_response_metalloprotease"/>
</dbReference>
<dbReference type="RefSeq" id="WP_141443797.1">
    <property type="nucleotide sequence ID" value="NZ_CP038231.1"/>
</dbReference>
<organism evidence="2 3">
    <name type="scientific">Formicincola oecophyllae</name>
    <dbReference type="NCBI Taxonomy" id="2558361"/>
    <lineage>
        <taxon>Bacteria</taxon>
        <taxon>Pseudomonadati</taxon>
        <taxon>Pseudomonadota</taxon>
        <taxon>Alphaproteobacteria</taxon>
        <taxon>Acetobacterales</taxon>
        <taxon>Acetobacteraceae</taxon>
        <taxon>Formicincola</taxon>
    </lineage>
</organism>
<dbReference type="EMBL" id="CP038231">
    <property type="protein sequence ID" value="QDH14093.1"/>
    <property type="molecule type" value="Genomic_DNA"/>
</dbReference>
<dbReference type="Pfam" id="PF06114">
    <property type="entry name" value="Peptidase_M78"/>
    <property type="match status" value="1"/>
</dbReference>
<accession>A0A4Y6U9E9</accession>
<sequence length="192" mass="21922">MSKILTAEQVLLAYSDRGVLPIDPVTIARRAGVEVEPENFKDGVCGWYIPASGTSRPVIQYHWSGHENRQRFTIAHELGHHFLQHGERPRDTSRQLQESGIFNADPVEVAANYFAADLIMPSFYVKTLYRMGMRSVDELAKKFRVSVQAMDIRVNKLGLSLENPGILSQEEKRVMARFFVREHEQTIHDLAQ</sequence>
<dbReference type="Gene3D" id="1.10.10.2910">
    <property type="match status" value="1"/>
</dbReference>
<reference evidence="2 3" key="1">
    <citation type="submission" date="2019-03" db="EMBL/GenBank/DDBJ databases">
        <title>The complete genome sequence of Swingsia_sp. F3b2 LMG30590(T).</title>
        <authorList>
            <person name="Chua K.-O."/>
            <person name="Chan K.-G."/>
            <person name="See-Too W.-S."/>
        </authorList>
    </citation>
    <scope>NUCLEOTIDE SEQUENCE [LARGE SCALE GENOMIC DNA]</scope>
    <source>
        <strain evidence="2 3">F3b2</strain>
    </source>
</reference>
<proteinExistence type="predicted"/>
<evidence type="ECO:0000259" key="1">
    <source>
        <dbReference type="Pfam" id="PF06114"/>
    </source>
</evidence>
<dbReference type="InterPro" id="IPR010359">
    <property type="entry name" value="IrrE_HExxH"/>
</dbReference>